<sequence length="228" mass="26037">MPSRGEKRSHAMCECLALTTFTVARQPMMPILVWCAFEKSSRRGLGFGDHGDDGFRLRLADFSFLYRPMTVEIIWYEEEDFDLQIGARCEDCVDRLGAFVLVVTRKADIKLSTPSKYSNTTHLWLFVASRPLSSIKTEQPFNEASVYLCAARFRRMRDSQRTEFRILGPGPYGRSNHGETDPLSGLAGRARSHMMAMTFPGAAYLEYALSRAHNQWHVSRYLNLLVHT</sequence>
<dbReference type="VEuPathDB" id="FungiDB:An11g02250"/>
<organism evidence="1">
    <name type="scientific">Aspergillus niger</name>
    <dbReference type="NCBI Taxonomy" id="5061"/>
    <lineage>
        <taxon>Eukaryota</taxon>
        <taxon>Fungi</taxon>
        <taxon>Dikarya</taxon>
        <taxon>Ascomycota</taxon>
        <taxon>Pezizomycotina</taxon>
        <taxon>Eurotiomycetes</taxon>
        <taxon>Eurotiomycetidae</taxon>
        <taxon>Eurotiales</taxon>
        <taxon>Aspergillaceae</taxon>
        <taxon>Aspergillus</taxon>
        <taxon>Aspergillus subgen. Circumdati</taxon>
    </lineage>
</organism>
<dbReference type="AlphaFoldDB" id="A0AAJ8BPY8"/>
<dbReference type="GeneID" id="84592217"/>
<protein>
    <submittedName>
        <fullName evidence="1">Uncharacterized protein</fullName>
    </submittedName>
</protein>
<dbReference type="KEGG" id="ang:An11g02250"/>
<proteinExistence type="predicted"/>
<gene>
    <name evidence="1" type="ORF">An11g02250</name>
</gene>
<accession>A0AAJ8BPY8</accession>
<name>A0AAJ8BPY8_ASPNG</name>
<reference evidence="1" key="1">
    <citation type="submission" date="2025-02" db="EMBL/GenBank/DDBJ databases">
        <authorList>
            <consortium name="NCBI Genome Project"/>
        </authorList>
    </citation>
    <scope>NUCLEOTIDE SEQUENCE</scope>
</reference>
<reference evidence="1" key="2">
    <citation type="submission" date="2025-08" db="UniProtKB">
        <authorList>
            <consortium name="RefSeq"/>
        </authorList>
    </citation>
    <scope>IDENTIFICATION</scope>
</reference>
<evidence type="ECO:0000313" key="1">
    <source>
        <dbReference type="RefSeq" id="XP_059601538.1"/>
    </source>
</evidence>
<dbReference type="RefSeq" id="XP_059601538.1">
    <property type="nucleotide sequence ID" value="XM_059750108.1"/>
</dbReference>